<accession>A0A9Q1GLB5</accession>
<keyword evidence="2" id="KW-1185">Reference proteome</keyword>
<dbReference type="AlphaFoldDB" id="A0A9Q1GLB5"/>
<name>A0A9Q1GLB5_9CARY</name>
<organism evidence="1 2">
    <name type="scientific">Carnegiea gigantea</name>
    <dbReference type="NCBI Taxonomy" id="171969"/>
    <lineage>
        <taxon>Eukaryota</taxon>
        <taxon>Viridiplantae</taxon>
        <taxon>Streptophyta</taxon>
        <taxon>Embryophyta</taxon>
        <taxon>Tracheophyta</taxon>
        <taxon>Spermatophyta</taxon>
        <taxon>Magnoliopsida</taxon>
        <taxon>eudicotyledons</taxon>
        <taxon>Gunneridae</taxon>
        <taxon>Pentapetalae</taxon>
        <taxon>Caryophyllales</taxon>
        <taxon>Cactineae</taxon>
        <taxon>Cactaceae</taxon>
        <taxon>Cactoideae</taxon>
        <taxon>Echinocereeae</taxon>
        <taxon>Carnegiea</taxon>
    </lineage>
</organism>
<gene>
    <name evidence="1" type="ORF">Cgig2_033903</name>
</gene>
<comment type="caution">
    <text evidence="1">The sequence shown here is derived from an EMBL/GenBank/DDBJ whole genome shotgun (WGS) entry which is preliminary data.</text>
</comment>
<dbReference type="Proteomes" id="UP001153076">
    <property type="component" value="Unassembled WGS sequence"/>
</dbReference>
<dbReference type="OrthoDB" id="1752183at2759"/>
<reference evidence="1" key="1">
    <citation type="submission" date="2022-04" db="EMBL/GenBank/DDBJ databases">
        <title>Carnegiea gigantea Genome sequencing and assembly v2.</title>
        <authorList>
            <person name="Copetti D."/>
            <person name="Sanderson M.J."/>
            <person name="Burquez A."/>
            <person name="Wojciechowski M.F."/>
        </authorList>
    </citation>
    <scope>NUCLEOTIDE SEQUENCE</scope>
    <source>
        <strain evidence="1">SGP5-SGP5p</strain>
        <tissue evidence="1">Aerial part</tissue>
    </source>
</reference>
<evidence type="ECO:0000313" key="2">
    <source>
        <dbReference type="Proteomes" id="UP001153076"/>
    </source>
</evidence>
<sequence length="183" mass="20537">MVALEVRNKRSFENHDFHQPQACTFIVIRVAEIVKAFEEPFKLGKQTVNTQCSKTLILWRTPAKGRVKLNIDGALKGNPRPIGGGGVIGDHYSNWTRGFASNLGFDILSLTHYDLLGTPRYRPTRLGPLAKRKASARIGGMWRDEARNWNPLVCNPSSIRKSLQLESYNKEKAGKTVLIIKGH</sequence>
<evidence type="ECO:0000313" key="1">
    <source>
        <dbReference type="EMBL" id="KAJ8421529.1"/>
    </source>
</evidence>
<dbReference type="EMBL" id="JAKOGI010002685">
    <property type="protein sequence ID" value="KAJ8421529.1"/>
    <property type="molecule type" value="Genomic_DNA"/>
</dbReference>
<proteinExistence type="predicted"/>
<protein>
    <submittedName>
        <fullName evidence="1">Uncharacterized protein</fullName>
    </submittedName>
</protein>